<name>A0A2T5DWB2_VIBSP</name>
<sequence length="60" mass="6994">MNEQAMIAALANMEAKSDAGELTRYSAFTKRFFPRLPKIVRNDVKRKIAKRKQRQNPTKE</sequence>
<comment type="caution">
    <text evidence="1">The sequence shown here is derived from an EMBL/GenBank/DDBJ whole genome shotgun (WGS) entry which is preliminary data.</text>
</comment>
<organism evidence="1 2">
    <name type="scientific">Vibrio splendidus</name>
    <dbReference type="NCBI Taxonomy" id="29497"/>
    <lineage>
        <taxon>Bacteria</taxon>
        <taxon>Pseudomonadati</taxon>
        <taxon>Pseudomonadota</taxon>
        <taxon>Gammaproteobacteria</taxon>
        <taxon>Vibrionales</taxon>
        <taxon>Vibrionaceae</taxon>
        <taxon>Vibrio</taxon>
    </lineage>
</organism>
<protein>
    <submittedName>
        <fullName evidence="1">Uncharacterized protein</fullName>
    </submittedName>
</protein>
<dbReference type="EMBL" id="PIFK01000182">
    <property type="protein sequence ID" value="PTP11376.1"/>
    <property type="molecule type" value="Genomic_DNA"/>
</dbReference>
<gene>
    <name evidence="1" type="ORF">CWO07_26890</name>
</gene>
<reference evidence="1 2" key="1">
    <citation type="submission" date="2017-11" db="EMBL/GenBank/DDBJ databases">
        <title>Population delineation of vibrios coincides with oyster pathogenicity.</title>
        <authorList>
            <person name="Bruto M."/>
            <person name="Labreuche Y."/>
            <person name="James A."/>
            <person name="Piel D."/>
            <person name="Chenivesse S."/>
            <person name="Petton B."/>
            <person name="Polz M.F."/>
            <person name="Le Roux F."/>
        </authorList>
    </citation>
    <scope>NUCLEOTIDE SEQUENCE [LARGE SCALE GENOMIC DNA]</scope>
    <source>
        <strain evidence="1 2">FF_144</strain>
    </source>
</reference>
<evidence type="ECO:0000313" key="2">
    <source>
        <dbReference type="Proteomes" id="UP000244197"/>
    </source>
</evidence>
<dbReference type="Proteomes" id="UP000244197">
    <property type="component" value="Unassembled WGS sequence"/>
</dbReference>
<feature type="non-terminal residue" evidence="1">
    <location>
        <position position="60"/>
    </location>
</feature>
<proteinExistence type="predicted"/>
<dbReference type="RefSeq" id="WP_146162774.1">
    <property type="nucleotide sequence ID" value="NZ_PIFK01000182.1"/>
</dbReference>
<evidence type="ECO:0000313" key="1">
    <source>
        <dbReference type="EMBL" id="PTP11376.1"/>
    </source>
</evidence>
<dbReference type="AlphaFoldDB" id="A0A2T5DWB2"/>
<accession>A0A2T5DWB2</accession>